<dbReference type="AlphaFoldDB" id="A0A2Z5G1V7"/>
<protein>
    <submittedName>
        <fullName evidence="2">Uncharacterized protein</fullName>
    </submittedName>
</protein>
<accession>A0A2Z5G1V7</accession>
<organism evidence="2 3">
    <name type="scientific">Acidisarcina polymorpha</name>
    <dbReference type="NCBI Taxonomy" id="2211140"/>
    <lineage>
        <taxon>Bacteria</taxon>
        <taxon>Pseudomonadati</taxon>
        <taxon>Acidobacteriota</taxon>
        <taxon>Terriglobia</taxon>
        <taxon>Terriglobales</taxon>
        <taxon>Acidobacteriaceae</taxon>
        <taxon>Acidisarcina</taxon>
    </lineage>
</organism>
<proteinExistence type="predicted"/>
<dbReference type="EMBL" id="CP030840">
    <property type="protein sequence ID" value="AXC12556.1"/>
    <property type="molecule type" value="Genomic_DNA"/>
</dbReference>
<gene>
    <name evidence="2" type="ORF">ACPOL_3263</name>
</gene>
<reference evidence="2 3" key="1">
    <citation type="journal article" date="2018" name="Front. Microbiol.">
        <title>Hydrolytic Capabilities as a Key to Environmental Success: Chitinolytic and Cellulolytic Acidobacteria From Acidic Sub-arctic Soils and Boreal Peatlands.</title>
        <authorList>
            <person name="Belova S.E."/>
            <person name="Ravin N.V."/>
            <person name="Pankratov T.A."/>
            <person name="Rakitin A.L."/>
            <person name="Ivanova A.A."/>
            <person name="Beletsky A.V."/>
            <person name="Mardanov A.V."/>
            <person name="Sinninghe Damste J.S."/>
            <person name="Dedysh S.N."/>
        </authorList>
    </citation>
    <scope>NUCLEOTIDE SEQUENCE [LARGE SCALE GENOMIC DNA]</scope>
    <source>
        <strain evidence="2 3">SBC82</strain>
    </source>
</reference>
<dbReference type="Proteomes" id="UP000253606">
    <property type="component" value="Chromosome"/>
</dbReference>
<keyword evidence="3" id="KW-1185">Reference proteome</keyword>
<evidence type="ECO:0000313" key="3">
    <source>
        <dbReference type="Proteomes" id="UP000253606"/>
    </source>
</evidence>
<name>A0A2Z5G1V7_9BACT</name>
<evidence type="ECO:0000313" key="2">
    <source>
        <dbReference type="EMBL" id="AXC12556.1"/>
    </source>
</evidence>
<sequence length="44" mass="4723">MPFIKFDSRQGTFDHGPRPLQDLGKKTAIKQKGAGDAVLAIATP</sequence>
<feature type="region of interest" description="Disordered" evidence="1">
    <location>
        <begin position="1"/>
        <end position="28"/>
    </location>
</feature>
<evidence type="ECO:0000256" key="1">
    <source>
        <dbReference type="SAM" id="MobiDB-lite"/>
    </source>
</evidence>
<dbReference type="KEGG" id="abas:ACPOL_3263"/>